<name>A0ACA9R7Q9_9GLOM</name>
<dbReference type="Proteomes" id="UP000789920">
    <property type="component" value="Unassembled WGS sequence"/>
</dbReference>
<keyword evidence="2" id="KW-1185">Reference proteome</keyword>
<feature type="non-terminal residue" evidence="1">
    <location>
        <position position="1"/>
    </location>
</feature>
<sequence>HERRVLEAMRDAFAKMLLEMSSKSISLKKALEDFKAQSDEPIYDKQFESILRTLEHDGIIKVTGSSRSDRMITVI</sequence>
<comment type="caution">
    <text evidence="1">The sequence shown here is derived from an EMBL/GenBank/DDBJ whole genome shotgun (WGS) entry which is preliminary data.</text>
</comment>
<evidence type="ECO:0000313" key="2">
    <source>
        <dbReference type="Proteomes" id="UP000789920"/>
    </source>
</evidence>
<dbReference type="EMBL" id="CAJVQC010045313">
    <property type="protein sequence ID" value="CAG8781089.1"/>
    <property type="molecule type" value="Genomic_DNA"/>
</dbReference>
<reference evidence="1" key="1">
    <citation type="submission" date="2021-06" db="EMBL/GenBank/DDBJ databases">
        <authorList>
            <person name="Kallberg Y."/>
            <person name="Tangrot J."/>
            <person name="Rosling A."/>
        </authorList>
    </citation>
    <scope>NUCLEOTIDE SEQUENCE</scope>
    <source>
        <strain evidence="1">MA461A</strain>
    </source>
</reference>
<organism evidence="1 2">
    <name type="scientific">Racocetra persica</name>
    <dbReference type="NCBI Taxonomy" id="160502"/>
    <lineage>
        <taxon>Eukaryota</taxon>
        <taxon>Fungi</taxon>
        <taxon>Fungi incertae sedis</taxon>
        <taxon>Mucoromycota</taxon>
        <taxon>Glomeromycotina</taxon>
        <taxon>Glomeromycetes</taxon>
        <taxon>Diversisporales</taxon>
        <taxon>Gigasporaceae</taxon>
        <taxon>Racocetra</taxon>
    </lineage>
</organism>
<protein>
    <submittedName>
        <fullName evidence="1">9875_t:CDS:1</fullName>
    </submittedName>
</protein>
<gene>
    <name evidence="1" type="ORF">RPERSI_LOCUS17595</name>
</gene>
<accession>A0ACA9R7Q9</accession>
<proteinExistence type="predicted"/>
<evidence type="ECO:0000313" key="1">
    <source>
        <dbReference type="EMBL" id="CAG8781089.1"/>
    </source>
</evidence>